<dbReference type="PROSITE" id="PS51000">
    <property type="entry name" value="HTH_DEOR_2"/>
    <property type="match status" value="1"/>
</dbReference>
<dbReference type="Gene3D" id="3.40.50.1360">
    <property type="match status" value="1"/>
</dbReference>
<dbReference type="SMART" id="SM01134">
    <property type="entry name" value="DeoRC"/>
    <property type="match status" value="1"/>
</dbReference>
<evidence type="ECO:0000313" key="5">
    <source>
        <dbReference type="EMBL" id="XCG63931.1"/>
    </source>
</evidence>
<dbReference type="PRINTS" id="PR00037">
    <property type="entry name" value="HTHLACR"/>
</dbReference>
<dbReference type="AlphaFoldDB" id="A0AAU8DPM0"/>
<name>A0AAU8DPM0_9ACTN</name>
<evidence type="ECO:0000256" key="3">
    <source>
        <dbReference type="ARBA" id="ARBA00023163"/>
    </source>
</evidence>
<accession>A0AAU8DPM0</accession>
<dbReference type="Gene3D" id="1.10.10.10">
    <property type="entry name" value="Winged helix-like DNA-binding domain superfamily/Winged helix DNA-binding domain"/>
    <property type="match status" value="1"/>
</dbReference>
<protein>
    <submittedName>
        <fullName evidence="5">DeoR/GlpR family DNA-binding transcription regulator</fullName>
    </submittedName>
</protein>
<dbReference type="Pfam" id="PF08220">
    <property type="entry name" value="HTH_DeoR"/>
    <property type="match status" value="1"/>
</dbReference>
<evidence type="ECO:0000256" key="1">
    <source>
        <dbReference type="ARBA" id="ARBA00023015"/>
    </source>
</evidence>
<gene>
    <name evidence="5" type="ORF">ABLG96_00855</name>
</gene>
<dbReference type="InterPro" id="IPR001034">
    <property type="entry name" value="DeoR_HTH"/>
</dbReference>
<feature type="domain" description="HTH deoR-type" evidence="4">
    <location>
        <begin position="3"/>
        <end position="58"/>
    </location>
</feature>
<dbReference type="InterPro" id="IPR036390">
    <property type="entry name" value="WH_DNA-bd_sf"/>
</dbReference>
<dbReference type="GO" id="GO:0003700">
    <property type="term" value="F:DNA-binding transcription factor activity"/>
    <property type="evidence" value="ECO:0007669"/>
    <property type="project" value="InterPro"/>
</dbReference>
<dbReference type="SUPFAM" id="SSF100950">
    <property type="entry name" value="NagB/RpiA/CoA transferase-like"/>
    <property type="match status" value="1"/>
</dbReference>
<organism evidence="5">
    <name type="scientific">Nakamurella sp. A5-74</name>
    <dbReference type="NCBI Taxonomy" id="3158264"/>
    <lineage>
        <taxon>Bacteria</taxon>
        <taxon>Bacillati</taxon>
        <taxon>Actinomycetota</taxon>
        <taxon>Actinomycetes</taxon>
        <taxon>Nakamurellales</taxon>
        <taxon>Nakamurellaceae</taxon>
        <taxon>Nakamurella</taxon>
    </lineage>
</organism>
<dbReference type="InterPro" id="IPR037171">
    <property type="entry name" value="NagB/RpiA_transferase-like"/>
</dbReference>
<dbReference type="InterPro" id="IPR018356">
    <property type="entry name" value="Tscrpt_reg_HTH_DeoR_CS"/>
</dbReference>
<dbReference type="PANTHER" id="PTHR30363:SF44">
    <property type="entry name" value="AGA OPERON TRANSCRIPTIONAL REPRESSOR-RELATED"/>
    <property type="match status" value="1"/>
</dbReference>
<dbReference type="PROSITE" id="PS00894">
    <property type="entry name" value="HTH_DEOR_1"/>
    <property type="match status" value="1"/>
</dbReference>
<dbReference type="EMBL" id="CP159218">
    <property type="protein sequence ID" value="XCG63931.1"/>
    <property type="molecule type" value="Genomic_DNA"/>
</dbReference>
<dbReference type="GO" id="GO:0003677">
    <property type="term" value="F:DNA binding"/>
    <property type="evidence" value="ECO:0007669"/>
    <property type="project" value="UniProtKB-KW"/>
</dbReference>
<dbReference type="InterPro" id="IPR036388">
    <property type="entry name" value="WH-like_DNA-bd_sf"/>
</dbReference>
<dbReference type="RefSeq" id="WP_353649546.1">
    <property type="nucleotide sequence ID" value="NZ_CP159218.1"/>
</dbReference>
<dbReference type="SUPFAM" id="SSF46785">
    <property type="entry name" value="Winged helix' DNA-binding domain"/>
    <property type="match status" value="1"/>
</dbReference>
<reference evidence="5" key="1">
    <citation type="submission" date="2024-05" db="EMBL/GenBank/DDBJ databases">
        <authorList>
            <person name="Cai S.Y."/>
            <person name="Jin L.M."/>
            <person name="Li H.R."/>
        </authorList>
    </citation>
    <scope>NUCLEOTIDE SEQUENCE</scope>
    <source>
        <strain evidence="5">A5-74</strain>
    </source>
</reference>
<dbReference type="SMART" id="SM00420">
    <property type="entry name" value="HTH_DEOR"/>
    <property type="match status" value="1"/>
</dbReference>
<evidence type="ECO:0000259" key="4">
    <source>
        <dbReference type="PROSITE" id="PS51000"/>
    </source>
</evidence>
<proteinExistence type="predicted"/>
<keyword evidence="2 5" id="KW-0238">DNA-binding</keyword>
<keyword evidence="3" id="KW-0804">Transcription</keyword>
<keyword evidence="1" id="KW-0805">Transcription regulation</keyword>
<sequence>MLTVTRHAKILEVLRRSGEVSVDDLAGQFGVSSSTIRRDLNALSADKLLKRVRGGGAVEPDAVPFGETAHQALTEKTRIAMAAANLVNDGDVVLIDIGTTTALLARFLRGKHITVLTSSLAVVDELRDDEDVEVIVLGGVLRRTYHSLVGILTEQALSQLRAHLCFMGTSGIRRDGYVMDSTGIEVPVKKAMIASSERTIVLADGSKYPGAGLLTVCAPSEIHTLITNSDADAATLELFRSAGAEVLTV</sequence>
<dbReference type="InterPro" id="IPR014036">
    <property type="entry name" value="DeoR-like_C"/>
</dbReference>
<dbReference type="PANTHER" id="PTHR30363">
    <property type="entry name" value="HTH-TYPE TRANSCRIPTIONAL REGULATOR SRLR-RELATED"/>
    <property type="match status" value="1"/>
</dbReference>
<dbReference type="InterPro" id="IPR050313">
    <property type="entry name" value="Carb_Metab_HTH_regulators"/>
</dbReference>
<evidence type="ECO:0000256" key="2">
    <source>
        <dbReference type="ARBA" id="ARBA00023125"/>
    </source>
</evidence>
<dbReference type="Pfam" id="PF00455">
    <property type="entry name" value="DeoRC"/>
    <property type="match status" value="1"/>
</dbReference>